<sequence length="499" mass="57151">MNALLLYPQSPDTFWSFKHALKFISKKALHPPLGLLTVASMLPGTWQKKLVDENVEPLLDKHLRWADYVFISAMDIQRKSVVRLLARCQAAGVKVVAGGPLFTTSHQEFDGVDHFVLGEAEITLPPFLRDLEAGQAKALYTTDRFPELAETPVPMWSLLKLRRYASMSVQYSRGCPYHCEFCDITTLFGRKVRTKDTSRIIAELDSLHAAGWRGSLFIVDDNFIGNKVKLKKQVLPAMTEWMARHRNPFVFSTEASIDLSDDEELMTMMVRAGFDGVFVGIESPNEDSLAECSKLQNRNRDLVACVKKIQRFGMEVRGGFIVGFDNDTPSVFEKQIELIQKSRIITAMVGLLNAPKGSQLYQRIVAEGRLLMEASGDNTDFSTNLEPKMGLEALSQGYHHVISGIYSPRPYHARVRNYLREYRPQVKSKRHFHIRYVSLHRGYAWAFFKSLVLLGVKDGARVQYWKLFFWSLFRRPRLFPMAITFSIYGFHFRKVFMAR</sequence>
<dbReference type="EMBL" id="AP028679">
    <property type="protein sequence ID" value="BEQ14450.1"/>
    <property type="molecule type" value="Genomic_DNA"/>
</dbReference>
<evidence type="ECO:0000313" key="7">
    <source>
        <dbReference type="EMBL" id="BEQ14450.1"/>
    </source>
</evidence>
<dbReference type="InterPro" id="IPR025274">
    <property type="entry name" value="DUF4070"/>
</dbReference>
<dbReference type="SMART" id="SM00729">
    <property type="entry name" value="Elp3"/>
    <property type="match status" value="1"/>
</dbReference>
<dbReference type="InterPro" id="IPR006158">
    <property type="entry name" value="Cobalamin-bd"/>
</dbReference>
<dbReference type="InterPro" id="IPR034466">
    <property type="entry name" value="Methyltransferase_Class_B"/>
</dbReference>
<dbReference type="InterPro" id="IPR023404">
    <property type="entry name" value="rSAM_horseshoe"/>
</dbReference>
<dbReference type="InterPro" id="IPR034530">
    <property type="entry name" value="HpnP-like"/>
</dbReference>
<dbReference type="Pfam" id="PF13282">
    <property type="entry name" value="DUF4070"/>
    <property type="match status" value="1"/>
</dbReference>
<dbReference type="SFLD" id="SFLDG01082">
    <property type="entry name" value="B12-binding_domain_containing"/>
    <property type="match status" value="1"/>
</dbReference>
<gene>
    <name evidence="7" type="ORF">FAK_15160</name>
</gene>
<dbReference type="Pfam" id="PF04055">
    <property type="entry name" value="Radical_SAM"/>
    <property type="match status" value="1"/>
</dbReference>
<dbReference type="SFLD" id="SFLDG01123">
    <property type="entry name" value="methyltransferase_(Class_B)"/>
    <property type="match status" value="1"/>
</dbReference>
<dbReference type="RefSeq" id="WP_338606156.1">
    <property type="nucleotide sequence ID" value="NZ_AP028679.1"/>
</dbReference>
<evidence type="ECO:0000256" key="4">
    <source>
        <dbReference type="ARBA" id="ARBA00023004"/>
    </source>
</evidence>
<dbReference type="PROSITE" id="PS51918">
    <property type="entry name" value="RADICAL_SAM"/>
    <property type="match status" value="1"/>
</dbReference>
<protein>
    <submittedName>
        <fullName evidence="7">B12-binding domain-containing radical SAM protein</fullName>
    </submittedName>
</protein>
<keyword evidence="3" id="KW-0479">Metal-binding</keyword>
<dbReference type="InterPro" id="IPR058240">
    <property type="entry name" value="rSAM_sf"/>
</dbReference>
<dbReference type="Pfam" id="PF02310">
    <property type="entry name" value="B12-binding"/>
    <property type="match status" value="1"/>
</dbReference>
<dbReference type="SUPFAM" id="SSF102114">
    <property type="entry name" value="Radical SAM enzymes"/>
    <property type="match status" value="1"/>
</dbReference>
<evidence type="ECO:0000313" key="8">
    <source>
        <dbReference type="Proteomes" id="UP001366166"/>
    </source>
</evidence>
<evidence type="ECO:0000259" key="6">
    <source>
        <dbReference type="PROSITE" id="PS51918"/>
    </source>
</evidence>
<keyword evidence="8" id="KW-1185">Reference proteome</keyword>
<reference evidence="8" key="1">
    <citation type="journal article" date="2023" name="Arch. Microbiol.">
        <title>Desulfoferula mesophilus gen. nov. sp. nov., a mesophilic sulfate-reducing bacterium isolated from a brackish lake sediment.</title>
        <authorList>
            <person name="Watanabe T."/>
            <person name="Yabe T."/>
            <person name="Tsuji J.M."/>
            <person name="Fukui M."/>
        </authorList>
    </citation>
    <scope>NUCLEOTIDE SEQUENCE [LARGE SCALE GENOMIC DNA]</scope>
    <source>
        <strain evidence="8">12FAK</strain>
    </source>
</reference>
<keyword evidence="2" id="KW-0949">S-adenosyl-L-methionine</keyword>
<dbReference type="GO" id="GO:0046872">
    <property type="term" value="F:metal ion binding"/>
    <property type="evidence" value="ECO:0007669"/>
    <property type="project" value="UniProtKB-KW"/>
</dbReference>
<name>A0AAU9EES1_9BACT</name>
<comment type="cofactor">
    <cofactor evidence="1">
        <name>[4Fe-4S] cluster</name>
        <dbReference type="ChEBI" id="CHEBI:49883"/>
    </cofactor>
</comment>
<feature type="domain" description="Radical SAM core" evidence="6">
    <location>
        <begin position="159"/>
        <end position="392"/>
    </location>
</feature>
<evidence type="ECO:0000256" key="1">
    <source>
        <dbReference type="ARBA" id="ARBA00001966"/>
    </source>
</evidence>
<dbReference type="Proteomes" id="UP001366166">
    <property type="component" value="Chromosome"/>
</dbReference>
<organism evidence="7 8">
    <name type="scientific">Desulfoferula mesophila</name>
    <dbReference type="NCBI Taxonomy" id="3058419"/>
    <lineage>
        <taxon>Bacteria</taxon>
        <taxon>Pseudomonadati</taxon>
        <taxon>Thermodesulfobacteriota</taxon>
        <taxon>Desulfarculia</taxon>
        <taxon>Desulfarculales</taxon>
        <taxon>Desulfarculaceae</taxon>
        <taxon>Desulfoferula</taxon>
    </lineage>
</organism>
<accession>A0AAU9EES1</accession>
<dbReference type="Gene3D" id="3.40.50.280">
    <property type="entry name" value="Cobalamin-binding domain"/>
    <property type="match status" value="1"/>
</dbReference>
<evidence type="ECO:0000256" key="5">
    <source>
        <dbReference type="ARBA" id="ARBA00023014"/>
    </source>
</evidence>
<dbReference type="Gene3D" id="3.80.30.20">
    <property type="entry name" value="tm_1862 like domain"/>
    <property type="match status" value="1"/>
</dbReference>
<dbReference type="SFLD" id="SFLDS00029">
    <property type="entry name" value="Radical_SAM"/>
    <property type="match status" value="1"/>
</dbReference>
<dbReference type="GO" id="GO:0005829">
    <property type="term" value="C:cytosol"/>
    <property type="evidence" value="ECO:0007669"/>
    <property type="project" value="TreeGrafter"/>
</dbReference>
<proteinExistence type="predicted"/>
<dbReference type="PANTHER" id="PTHR43409">
    <property type="entry name" value="ANAEROBIC MAGNESIUM-PROTOPORPHYRIN IX MONOMETHYL ESTER CYCLASE-RELATED"/>
    <property type="match status" value="1"/>
</dbReference>
<evidence type="ECO:0000256" key="2">
    <source>
        <dbReference type="ARBA" id="ARBA00022691"/>
    </source>
</evidence>
<dbReference type="SFLD" id="SFLDF00303">
    <property type="entry name" value="hopanoid_C2-methyltransferase"/>
    <property type="match status" value="1"/>
</dbReference>
<dbReference type="InterPro" id="IPR007197">
    <property type="entry name" value="rSAM"/>
</dbReference>
<keyword evidence="5" id="KW-0411">Iron-sulfur</keyword>
<dbReference type="InterPro" id="IPR006638">
    <property type="entry name" value="Elp3/MiaA/NifB-like_rSAM"/>
</dbReference>
<dbReference type="InterPro" id="IPR051198">
    <property type="entry name" value="BchE-like"/>
</dbReference>
<dbReference type="GO" id="GO:0031419">
    <property type="term" value="F:cobalamin binding"/>
    <property type="evidence" value="ECO:0007669"/>
    <property type="project" value="InterPro"/>
</dbReference>
<dbReference type="GO" id="GO:0003824">
    <property type="term" value="F:catalytic activity"/>
    <property type="evidence" value="ECO:0007669"/>
    <property type="project" value="InterPro"/>
</dbReference>
<dbReference type="AlphaFoldDB" id="A0AAU9EES1"/>
<keyword evidence="4" id="KW-0408">Iron</keyword>
<evidence type="ECO:0000256" key="3">
    <source>
        <dbReference type="ARBA" id="ARBA00022723"/>
    </source>
</evidence>
<dbReference type="GO" id="GO:0051536">
    <property type="term" value="F:iron-sulfur cluster binding"/>
    <property type="evidence" value="ECO:0007669"/>
    <property type="project" value="UniProtKB-KW"/>
</dbReference>
<dbReference type="KEGG" id="dmp:FAK_15160"/>
<dbReference type="PANTHER" id="PTHR43409:SF3">
    <property type="entry name" value="HYPOTHETICAL METHYLTRANSFERASE"/>
    <property type="match status" value="1"/>
</dbReference>